<dbReference type="GO" id="GO:0002161">
    <property type="term" value="F:aminoacyl-tRNA deacylase activity"/>
    <property type="evidence" value="ECO:0007669"/>
    <property type="project" value="UniProtKB-ARBA"/>
</dbReference>
<dbReference type="InterPro" id="IPR009000">
    <property type="entry name" value="Transl_B-barrel_sf"/>
</dbReference>
<dbReference type="RefSeq" id="WP_133628966.1">
    <property type="nucleotide sequence ID" value="NZ_SOAZ01000024.1"/>
</dbReference>
<dbReference type="GO" id="GO:0005524">
    <property type="term" value="F:ATP binding"/>
    <property type="evidence" value="ECO:0007669"/>
    <property type="project" value="InterPro"/>
</dbReference>
<keyword evidence="3" id="KW-0479">Metal-binding</keyword>
<keyword evidence="4" id="KW-0862">Zinc</keyword>
<feature type="domain" description="Alanyl-transfer RNA synthetases family profile" evidence="6">
    <location>
        <begin position="1"/>
        <end position="234"/>
    </location>
</feature>
<keyword evidence="7" id="KW-0436">Ligase</keyword>
<feature type="coiled-coil region" evidence="5">
    <location>
        <begin position="257"/>
        <end position="284"/>
    </location>
</feature>
<dbReference type="SUPFAM" id="SSF55186">
    <property type="entry name" value="ThrRS/AlaRS common domain"/>
    <property type="match status" value="1"/>
</dbReference>
<dbReference type="AlphaFoldDB" id="A0A4R7KAM7"/>
<dbReference type="Gene3D" id="2.40.30.130">
    <property type="match status" value="1"/>
</dbReference>
<evidence type="ECO:0000256" key="2">
    <source>
        <dbReference type="ARBA" id="ARBA00004496"/>
    </source>
</evidence>
<evidence type="ECO:0000256" key="1">
    <source>
        <dbReference type="ARBA" id="ARBA00001947"/>
    </source>
</evidence>
<accession>A0A4R7KAM7</accession>
<dbReference type="GO" id="GO:0003676">
    <property type="term" value="F:nucleic acid binding"/>
    <property type="evidence" value="ECO:0007669"/>
    <property type="project" value="InterPro"/>
</dbReference>
<gene>
    <name evidence="7" type="ORF">EDD71_12428</name>
</gene>
<dbReference type="GO" id="GO:0005737">
    <property type="term" value="C:cytoplasm"/>
    <property type="evidence" value="ECO:0007669"/>
    <property type="project" value="UniProtKB-SubCell"/>
</dbReference>
<dbReference type="GO" id="GO:0006419">
    <property type="term" value="P:alanyl-tRNA aminoacylation"/>
    <property type="evidence" value="ECO:0007669"/>
    <property type="project" value="InterPro"/>
</dbReference>
<comment type="cofactor">
    <cofactor evidence="1">
        <name>Zn(2+)</name>
        <dbReference type="ChEBI" id="CHEBI:29105"/>
    </cofactor>
</comment>
<evidence type="ECO:0000313" key="8">
    <source>
        <dbReference type="Proteomes" id="UP000295325"/>
    </source>
</evidence>
<dbReference type="PROSITE" id="PS50860">
    <property type="entry name" value="AA_TRNA_LIGASE_II_ALA"/>
    <property type="match status" value="1"/>
</dbReference>
<comment type="subcellular location">
    <subcellularLocation>
        <location evidence="2">Cytoplasm</location>
    </subcellularLocation>
</comment>
<keyword evidence="5" id="KW-0175">Coiled coil</keyword>
<dbReference type="PANTHER" id="PTHR43462">
    <property type="entry name" value="ALANYL-TRNA EDITING PROTEIN"/>
    <property type="match status" value="1"/>
</dbReference>
<sequence>MTRLYYDNPYLTSWEAEVIDVVEKEGKFAVTLSQTAFYPEGGGQPSDRGTIDGIQLLDVIEDGGIIYHIHPSKPQSQTVRCEVDFQRRFDHMQQHTGQHILSAVFYNLYSGETSSFHLGEDYVSIDISLPEISDYMLRKVEDTTNDYIYKNLKVKTYIIKPDEVSKLPLRKLPPVADSIRIVEIDGVDYSPCCGTHVRSLGEIGIIKIIKTEKYKGATRVYFKCGKRALLDYQAKQDIVASLSRQFTASEGELIHRGEALSAELKNLSKEVRDLKEKLLGYEAKEIIAASSSNLIVKSFDDKSFEDIQLLSKQIVSLGDYVVILTSTFDRKILLAHSGKSSIHCGKLFKEHLLKYNGRGGGGDRMAQALFADVKDLKSFEKLLVETVKAQL</sequence>
<dbReference type="Proteomes" id="UP000295325">
    <property type="component" value="Unassembled WGS sequence"/>
</dbReference>
<protein>
    <submittedName>
        <fullName evidence="7">Alanyl-tRNA synthetase</fullName>
    </submittedName>
</protein>
<dbReference type="Gene3D" id="3.30.980.10">
    <property type="entry name" value="Threonyl-trna Synthetase, Chain A, domain 2"/>
    <property type="match status" value="1"/>
</dbReference>
<dbReference type="GO" id="GO:0004813">
    <property type="term" value="F:alanine-tRNA ligase activity"/>
    <property type="evidence" value="ECO:0007669"/>
    <property type="project" value="InterPro"/>
</dbReference>
<evidence type="ECO:0000313" key="7">
    <source>
        <dbReference type="EMBL" id="TDT50815.1"/>
    </source>
</evidence>
<dbReference type="InterPro" id="IPR012947">
    <property type="entry name" value="tRNA_SAD"/>
</dbReference>
<evidence type="ECO:0000256" key="3">
    <source>
        <dbReference type="ARBA" id="ARBA00022723"/>
    </source>
</evidence>
<name>A0A4R7KAM7_9CLOT</name>
<dbReference type="EMBL" id="SOAZ01000024">
    <property type="protein sequence ID" value="TDT50815.1"/>
    <property type="molecule type" value="Genomic_DNA"/>
</dbReference>
<comment type="caution">
    <text evidence="7">The sequence shown here is derived from an EMBL/GenBank/DDBJ whole genome shotgun (WGS) entry which is preliminary data.</text>
</comment>
<dbReference type="SMART" id="SM00863">
    <property type="entry name" value="tRNA_SAD"/>
    <property type="match status" value="1"/>
</dbReference>
<evidence type="ECO:0000256" key="4">
    <source>
        <dbReference type="ARBA" id="ARBA00022833"/>
    </source>
</evidence>
<proteinExistence type="predicted"/>
<dbReference type="SUPFAM" id="SSF50447">
    <property type="entry name" value="Translation proteins"/>
    <property type="match status" value="1"/>
</dbReference>
<dbReference type="GO" id="GO:0046872">
    <property type="term" value="F:metal ion binding"/>
    <property type="evidence" value="ECO:0007669"/>
    <property type="project" value="UniProtKB-KW"/>
</dbReference>
<dbReference type="Gene3D" id="3.10.310.40">
    <property type="match status" value="1"/>
</dbReference>
<evidence type="ECO:0000259" key="6">
    <source>
        <dbReference type="PROSITE" id="PS50860"/>
    </source>
</evidence>
<keyword evidence="7" id="KW-0030">Aminoacyl-tRNA synthetase</keyword>
<reference evidence="7 8" key="1">
    <citation type="submission" date="2019-03" db="EMBL/GenBank/DDBJ databases">
        <title>Genomic Encyclopedia of Type Strains, Phase IV (KMG-IV): sequencing the most valuable type-strain genomes for metagenomic binning, comparative biology and taxonomic classification.</title>
        <authorList>
            <person name="Goeker M."/>
        </authorList>
    </citation>
    <scope>NUCLEOTIDE SEQUENCE [LARGE SCALE GENOMIC DNA]</scope>
    <source>
        <strain evidence="7 8">DSM 24455</strain>
    </source>
</reference>
<keyword evidence="8" id="KW-1185">Reference proteome</keyword>
<dbReference type="InterPro" id="IPR018165">
    <property type="entry name" value="Ala-tRNA-synth_IIc_core"/>
</dbReference>
<dbReference type="InterPro" id="IPR051335">
    <property type="entry name" value="Alanyl-tRNA_Editing_Enzymes"/>
</dbReference>
<dbReference type="OrthoDB" id="9812949at2"/>
<organism evidence="7 8">
    <name type="scientific">Fonticella tunisiensis</name>
    <dbReference type="NCBI Taxonomy" id="1096341"/>
    <lineage>
        <taxon>Bacteria</taxon>
        <taxon>Bacillati</taxon>
        <taxon>Bacillota</taxon>
        <taxon>Clostridia</taxon>
        <taxon>Eubacteriales</taxon>
        <taxon>Clostridiaceae</taxon>
        <taxon>Fonticella</taxon>
    </lineage>
</organism>
<evidence type="ECO:0000256" key="5">
    <source>
        <dbReference type="SAM" id="Coils"/>
    </source>
</evidence>
<dbReference type="Pfam" id="PF07973">
    <property type="entry name" value="tRNA_SAD"/>
    <property type="match status" value="1"/>
</dbReference>
<dbReference type="InterPro" id="IPR018163">
    <property type="entry name" value="Thr/Ala-tRNA-synth_IIc_edit"/>
</dbReference>
<dbReference type="PANTHER" id="PTHR43462:SF1">
    <property type="entry name" value="ALANYL-TRNA EDITING PROTEIN AARSD1"/>
    <property type="match status" value="1"/>
</dbReference>